<keyword evidence="8 23" id="KW-0812">Transmembrane</keyword>
<dbReference type="InterPro" id="IPR011009">
    <property type="entry name" value="Kinase-like_dom_sf"/>
</dbReference>
<evidence type="ECO:0000256" key="12">
    <source>
        <dbReference type="ARBA" id="ARBA00022777"/>
    </source>
</evidence>
<feature type="domain" description="GS" evidence="25">
    <location>
        <begin position="153"/>
        <end position="182"/>
    </location>
</feature>
<evidence type="ECO:0000256" key="20">
    <source>
        <dbReference type="ARBA" id="ARBA00048773"/>
    </source>
</evidence>
<keyword evidence="7" id="KW-0808">Transferase</keyword>
<feature type="domain" description="Protein kinase" evidence="24">
    <location>
        <begin position="183"/>
        <end position="480"/>
    </location>
</feature>
<evidence type="ECO:0000256" key="18">
    <source>
        <dbReference type="ARBA" id="ARBA00023180"/>
    </source>
</evidence>
<gene>
    <name evidence="26" type="ORF">ONB1V03_LOCUS4829</name>
</gene>
<comment type="catalytic activity">
    <reaction evidence="19">
        <text>L-seryl-[receptor-protein] + ATP = O-phospho-L-seryl-[receptor-protein] + ADP + H(+)</text>
        <dbReference type="Rhea" id="RHEA:18673"/>
        <dbReference type="Rhea" id="RHEA-COMP:11022"/>
        <dbReference type="Rhea" id="RHEA-COMP:11023"/>
        <dbReference type="ChEBI" id="CHEBI:15378"/>
        <dbReference type="ChEBI" id="CHEBI:29999"/>
        <dbReference type="ChEBI" id="CHEBI:30616"/>
        <dbReference type="ChEBI" id="CHEBI:83421"/>
        <dbReference type="ChEBI" id="CHEBI:456216"/>
        <dbReference type="EC" id="2.7.11.30"/>
    </reaction>
</comment>
<dbReference type="GO" id="GO:0046872">
    <property type="term" value="F:metal ion binding"/>
    <property type="evidence" value="ECO:0007669"/>
    <property type="project" value="UniProtKB-KW"/>
</dbReference>
<keyword evidence="18" id="KW-0325">Glycoprotein</keyword>
<reference evidence="26" key="1">
    <citation type="submission" date="2020-11" db="EMBL/GenBank/DDBJ databases">
        <authorList>
            <person name="Tran Van P."/>
        </authorList>
    </citation>
    <scope>NUCLEOTIDE SEQUENCE</scope>
</reference>
<evidence type="ECO:0000256" key="1">
    <source>
        <dbReference type="ARBA" id="ARBA00001936"/>
    </source>
</evidence>
<dbReference type="InterPro" id="IPR003605">
    <property type="entry name" value="GS_dom"/>
</dbReference>
<evidence type="ECO:0000256" key="10">
    <source>
        <dbReference type="ARBA" id="ARBA00022729"/>
    </source>
</evidence>
<evidence type="ECO:0000259" key="24">
    <source>
        <dbReference type="PROSITE" id="PS50011"/>
    </source>
</evidence>
<dbReference type="FunFam" id="1.10.510.10:FF:000018">
    <property type="entry name" value="Receptor protein serine/threonine kinase"/>
    <property type="match status" value="1"/>
</dbReference>
<keyword evidence="11 21" id="KW-0547">Nucleotide-binding</keyword>
<evidence type="ECO:0000256" key="17">
    <source>
        <dbReference type="ARBA" id="ARBA00023170"/>
    </source>
</evidence>
<keyword evidence="13 21" id="KW-0067">ATP-binding</keyword>
<comment type="subcellular location">
    <subcellularLocation>
        <location evidence="3">Membrane</location>
        <topology evidence="3">Single-pass type I membrane protein</topology>
    </subcellularLocation>
</comment>
<dbReference type="CDD" id="cd12087">
    <property type="entry name" value="TM_EGFR-like"/>
    <property type="match status" value="1"/>
</dbReference>
<feature type="binding site" evidence="21">
    <location>
        <position position="210"/>
    </location>
    <ligand>
        <name>ATP</name>
        <dbReference type="ChEBI" id="CHEBI:30616"/>
    </ligand>
</feature>
<keyword evidence="6 22" id="KW-0723">Serine/threonine-protein kinase</keyword>
<evidence type="ECO:0000256" key="22">
    <source>
        <dbReference type="RuleBase" id="RU000304"/>
    </source>
</evidence>
<dbReference type="GO" id="GO:0071363">
    <property type="term" value="P:cellular response to growth factor stimulus"/>
    <property type="evidence" value="ECO:0007669"/>
    <property type="project" value="TreeGrafter"/>
</dbReference>
<dbReference type="Gene3D" id="3.30.200.20">
    <property type="entry name" value="Phosphorylase Kinase, domain 1"/>
    <property type="match status" value="1"/>
</dbReference>
<dbReference type="InterPro" id="IPR000719">
    <property type="entry name" value="Prot_kinase_dom"/>
</dbReference>
<dbReference type="GO" id="GO:0004675">
    <property type="term" value="F:transmembrane receptor protein serine/threonine kinase activity"/>
    <property type="evidence" value="ECO:0007669"/>
    <property type="project" value="UniProtKB-EC"/>
</dbReference>
<keyword evidence="12" id="KW-0418">Kinase</keyword>
<proteinExistence type="inferred from homology"/>
<dbReference type="Pfam" id="PF00069">
    <property type="entry name" value="Pkinase"/>
    <property type="match status" value="1"/>
</dbReference>
<dbReference type="SMART" id="SM00467">
    <property type="entry name" value="GS"/>
    <property type="match status" value="1"/>
</dbReference>
<dbReference type="FunFam" id="3.30.200.20:FF:000064">
    <property type="entry name" value="Receptor protein serine/threonine kinase"/>
    <property type="match status" value="1"/>
</dbReference>
<evidence type="ECO:0000256" key="19">
    <source>
        <dbReference type="ARBA" id="ARBA00047681"/>
    </source>
</evidence>
<evidence type="ECO:0000256" key="8">
    <source>
        <dbReference type="ARBA" id="ARBA00022692"/>
    </source>
</evidence>
<evidence type="ECO:0000256" key="16">
    <source>
        <dbReference type="ARBA" id="ARBA00023136"/>
    </source>
</evidence>
<dbReference type="GO" id="GO:0005524">
    <property type="term" value="F:ATP binding"/>
    <property type="evidence" value="ECO:0007669"/>
    <property type="project" value="UniProtKB-UniRule"/>
</dbReference>
<dbReference type="PROSITE" id="PS00107">
    <property type="entry name" value="PROTEIN_KINASE_ATP"/>
    <property type="match status" value="1"/>
</dbReference>
<evidence type="ECO:0000256" key="15">
    <source>
        <dbReference type="ARBA" id="ARBA00022989"/>
    </source>
</evidence>
<dbReference type="GO" id="GO:0070724">
    <property type="term" value="C:BMP receptor complex"/>
    <property type="evidence" value="ECO:0007669"/>
    <property type="project" value="TreeGrafter"/>
</dbReference>
<comment type="catalytic activity">
    <reaction evidence="20">
        <text>L-threonyl-[receptor-protein] + ATP = O-phospho-L-threonyl-[receptor-protein] + ADP + H(+)</text>
        <dbReference type="Rhea" id="RHEA:44880"/>
        <dbReference type="Rhea" id="RHEA-COMP:11024"/>
        <dbReference type="Rhea" id="RHEA-COMP:11025"/>
        <dbReference type="ChEBI" id="CHEBI:15378"/>
        <dbReference type="ChEBI" id="CHEBI:30013"/>
        <dbReference type="ChEBI" id="CHEBI:30616"/>
        <dbReference type="ChEBI" id="CHEBI:61977"/>
        <dbReference type="ChEBI" id="CHEBI:456216"/>
        <dbReference type="EC" id="2.7.11.30"/>
    </reaction>
</comment>
<keyword evidence="16 23" id="KW-0472">Membrane</keyword>
<protein>
    <recommendedName>
        <fullName evidence="5">receptor protein serine/threonine kinase</fullName>
        <ecNumber evidence="5">2.7.11.30</ecNumber>
    </recommendedName>
</protein>
<dbReference type="Gene3D" id="1.10.510.10">
    <property type="entry name" value="Transferase(Phosphotransferase) domain 1"/>
    <property type="match status" value="1"/>
</dbReference>
<dbReference type="PANTHER" id="PTHR23255:SF72">
    <property type="entry name" value="RECEPTOR PROTEIN SERINE_THREONINE KINASE"/>
    <property type="match status" value="1"/>
</dbReference>
<evidence type="ECO:0000256" key="6">
    <source>
        <dbReference type="ARBA" id="ARBA00022527"/>
    </source>
</evidence>
<evidence type="ECO:0000256" key="2">
    <source>
        <dbReference type="ARBA" id="ARBA00001946"/>
    </source>
</evidence>
<evidence type="ECO:0000256" key="21">
    <source>
        <dbReference type="PROSITE-ProRule" id="PRU10141"/>
    </source>
</evidence>
<dbReference type="Pfam" id="PF08515">
    <property type="entry name" value="TGF_beta_GS"/>
    <property type="match status" value="1"/>
</dbReference>
<evidence type="ECO:0000259" key="25">
    <source>
        <dbReference type="PROSITE" id="PS51256"/>
    </source>
</evidence>
<comment type="similarity">
    <text evidence="4">Belongs to the protein kinase superfamily. TKL Ser/Thr protein kinase family. TGFB receptor subfamily.</text>
</comment>
<dbReference type="EMBL" id="CAJPVJ010001787">
    <property type="protein sequence ID" value="CAG2165286.1"/>
    <property type="molecule type" value="Genomic_DNA"/>
</dbReference>
<evidence type="ECO:0000256" key="5">
    <source>
        <dbReference type="ARBA" id="ARBA00012401"/>
    </source>
</evidence>
<dbReference type="EMBL" id="OC916612">
    <property type="protein sequence ID" value="CAD7644732.1"/>
    <property type="molecule type" value="Genomic_DNA"/>
</dbReference>
<dbReference type="PROSITE" id="PS00108">
    <property type="entry name" value="PROTEIN_KINASE_ST"/>
    <property type="match status" value="1"/>
</dbReference>
<dbReference type="AlphaFoldDB" id="A0A7R9LN33"/>
<keyword evidence="9" id="KW-0479">Metal-binding</keyword>
<evidence type="ECO:0000256" key="4">
    <source>
        <dbReference type="ARBA" id="ARBA00009605"/>
    </source>
</evidence>
<keyword evidence="14" id="KW-0460">Magnesium</keyword>
<dbReference type="PROSITE" id="PS50011">
    <property type="entry name" value="PROTEIN_KINASE_DOM"/>
    <property type="match status" value="1"/>
</dbReference>
<dbReference type="OrthoDB" id="69842at2759"/>
<evidence type="ECO:0000256" key="11">
    <source>
        <dbReference type="ARBA" id="ARBA00022741"/>
    </source>
</evidence>
<dbReference type="PANTHER" id="PTHR23255">
    <property type="entry name" value="TRANSFORMING GROWTH FACTOR-BETA RECEPTOR TYPE I AND II"/>
    <property type="match status" value="1"/>
</dbReference>
<dbReference type="InterPro" id="IPR017441">
    <property type="entry name" value="Protein_kinase_ATP_BS"/>
</dbReference>
<evidence type="ECO:0000256" key="13">
    <source>
        <dbReference type="ARBA" id="ARBA00022840"/>
    </source>
</evidence>
<feature type="non-terminal residue" evidence="26">
    <location>
        <position position="1"/>
    </location>
</feature>
<comment type="cofactor">
    <cofactor evidence="2">
        <name>Mg(2+)</name>
        <dbReference type="ChEBI" id="CHEBI:18420"/>
    </cofactor>
</comment>
<evidence type="ECO:0000313" key="26">
    <source>
        <dbReference type="EMBL" id="CAD7644732.1"/>
    </source>
</evidence>
<keyword evidence="15 23" id="KW-1133">Transmembrane helix</keyword>
<accession>A0A7R9LN33</accession>
<keyword evidence="17" id="KW-0675">Receptor</keyword>
<dbReference type="InterPro" id="IPR000333">
    <property type="entry name" value="TGFB_receptor"/>
</dbReference>
<evidence type="ECO:0000256" key="23">
    <source>
        <dbReference type="SAM" id="Phobius"/>
    </source>
</evidence>
<dbReference type="Proteomes" id="UP000728032">
    <property type="component" value="Unassembled WGS sequence"/>
</dbReference>
<dbReference type="PROSITE" id="PS51256">
    <property type="entry name" value="GS"/>
    <property type="match status" value="1"/>
</dbReference>
<dbReference type="SUPFAM" id="SSF56112">
    <property type="entry name" value="Protein kinase-like (PK-like)"/>
    <property type="match status" value="1"/>
</dbReference>
<organism evidence="26">
    <name type="scientific">Oppiella nova</name>
    <dbReference type="NCBI Taxonomy" id="334625"/>
    <lineage>
        <taxon>Eukaryota</taxon>
        <taxon>Metazoa</taxon>
        <taxon>Ecdysozoa</taxon>
        <taxon>Arthropoda</taxon>
        <taxon>Chelicerata</taxon>
        <taxon>Arachnida</taxon>
        <taxon>Acari</taxon>
        <taxon>Acariformes</taxon>
        <taxon>Sarcoptiformes</taxon>
        <taxon>Oribatida</taxon>
        <taxon>Brachypylina</taxon>
        <taxon>Oppioidea</taxon>
        <taxon>Oppiidae</taxon>
        <taxon>Oppiella</taxon>
    </lineage>
</organism>
<evidence type="ECO:0000256" key="7">
    <source>
        <dbReference type="ARBA" id="ARBA00022679"/>
    </source>
</evidence>
<evidence type="ECO:0000256" key="3">
    <source>
        <dbReference type="ARBA" id="ARBA00004479"/>
    </source>
</evidence>
<sequence length="481" mass="54139">LSYRKGCLGAGQQHMVCGPKSVKINETHEVFMRSNQQYSAYCCRHELCNNWFPTIDQTIGNPMTTTGGGGTGNVPTGGHNGFGMDSAFIVFGVLLAFIIIGFVSFVIFRLRSKHKQKMSHLLRTGLSAPNGMDRNGNDCTYNEDLRVTAAGDSTLREVFEHSVTSGSGSGLPLLIQRTLAKQIHLEECIGKGRYGEVWRGIWQSDNIAVKIFFSRDELSWNRETEIYSTVMLRHENVLAFLGSDVTSYNSCTQLWLITSYHELGSLYDYLNDTPLEPKQMLSILLSIISGVLHLHTEIFGGLGKPAIAHRDIKSKNILMKDADNCCIADFGLAVTHTQTTGKVDVAENHRVGTKRYMAPEVLDNTMKSDVFESYKMADIYSLALVFWEVVRRTRIDGYYDEYSVPFSKCVPTDPSFEDMRKVVCVDQQRPHIPDRWLTNNLLSNLEKIMRESWAHNPSARLTALRIKKSLLKLSDEDPSLK</sequence>
<evidence type="ECO:0000256" key="9">
    <source>
        <dbReference type="ARBA" id="ARBA00022723"/>
    </source>
</evidence>
<dbReference type="SMART" id="SM00220">
    <property type="entry name" value="S_TKc"/>
    <property type="match status" value="1"/>
</dbReference>
<evidence type="ECO:0000313" key="27">
    <source>
        <dbReference type="Proteomes" id="UP000728032"/>
    </source>
</evidence>
<keyword evidence="10" id="KW-0732">Signal</keyword>
<name>A0A7R9LN33_9ACAR</name>
<feature type="transmembrane region" description="Helical" evidence="23">
    <location>
        <begin position="87"/>
        <end position="108"/>
    </location>
</feature>
<dbReference type="InterPro" id="IPR008271">
    <property type="entry name" value="Ser/Thr_kinase_AS"/>
</dbReference>
<keyword evidence="27" id="KW-1185">Reference proteome</keyword>
<comment type="cofactor">
    <cofactor evidence="1">
        <name>Mn(2+)</name>
        <dbReference type="ChEBI" id="CHEBI:29035"/>
    </cofactor>
</comment>
<evidence type="ECO:0000256" key="14">
    <source>
        <dbReference type="ARBA" id="ARBA00022842"/>
    </source>
</evidence>
<dbReference type="EC" id="2.7.11.30" evidence="5"/>